<gene>
    <name evidence="13" type="primary">SMC5</name>
    <name evidence="13" type="ORF">O9K51_02380</name>
</gene>
<comment type="caution">
    <text evidence="13">The sequence shown here is derived from an EMBL/GenBank/DDBJ whole genome shotgun (WGS) entry which is preliminary data.</text>
</comment>
<evidence type="ECO:0000259" key="12">
    <source>
        <dbReference type="Pfam" id="PF02463"/>
    </source>
</evidence>
<keyword evidence="6" id="KW-0547">Nucleotide-binding</keyword>
<feature type="domain" description="RecF/RecN/SMC N-terminal" evidence="12">
    <location>
        <begin position="66"/>
        <end position="1049"/>
    </location>
</feature>
<dbReference type="InterPro" id="IPR003395">
    <property type="entry name" value="RecF/RecN/SMC_N"/>
</dbReference>
<dbReference type="InterPro" id="IPR027417">
    <property type="entry name" value="P-loop_NTPase"/>
</dbReference>
<evidence type="ECO:0000256" key="4">
    <source>
        <dbReference type="ARBA" id="ARBA00018687"/>
    </source>
</evidence>
<dbReference type="FunFam" id="3.40.50.300:FF:001301">
    <property type="entry name" value="Structural maintenance of chromosomes 5"/>
    <property type="match status" value="1"/>
</dbReference>
<sequence length="1096" mass="124930">MNGDESDDPRYGASSQASDTPKRRRVEPESGDDDDAGPAETPARRVNGANGAANGDSMTDFHPGSIVRVKVRNFVTYEEAEFFPGPNLNMVIGPNGTGKSSLVCAICLGLGYGPKHLGRAGSVKEFVKHGKDTATIEIELQKKPKDRSNYVIKVQIRREQNSQKWWLNGKETTHKAIQALMQSLKIQVDNLCQFLPQDRVVEFAACTPVDLLHETLRAAAPEEMLDWQAQLRKLHKDKKDLVGAVQGDNESLQNLENRQQGLQADVDRIRERQEIQERVSNLRSALVFSKYTAARTRYSEARERKKEAERALRRLEQECGPSLEAVNAKQDYAQRIENAIPAKERALKDAEHAAQNMAREVVSAAEDVNEMNNRLEAERKGFDAKKRDLANSKTKLTAYQADLRNRPSEFNAADWNQKIRAEEHSLRELDAEYRQYSAQMDDIRDKGKAVVNEMRKIQENIDGLDTQEGQQLNFMRKHFPEIAQGWEWVQQHQDVFEKEVIGPPMVSCSIKNERYSDQVQSLLQSDDFLCFTAQSKSDYKKLTDQLYRVMSLSVVIRTCATPLDSFKPPVNAQEASALGLDGFAIDYLDGPAPVLAMLCAEKRLHQSGVSLRDHNDAEYERLVSGGKVNSWVAGRHSYMVRRRREYGPQAMTTVSKNIQPGRFWTSQPIDAQEKIELNRQYSEQKSERDILKAEHNELKAKQNATTLKNEKSALQREYQKWQSLPEKIESEERLRASHEKAMRDARKSILDLQYDWDSAALKRAKIAVQHKGLIDKIRVAHHALLEAKIRLIEARSDIVGLKDRNAGLLTRLDLEKQNVQSAAEESTVAREEGRRLGEEVQEVCARDEAKKELFTQLSNGKGPEELDMEISAEEAKLELIHAANPNVLREFERRAQEIAKLKSKMEGFNERLGSLNRKLEELMGKWEPKLEELVSQINDAFAYNFEQISCAGEVRIHKDDDFDLWALDIMVRFRENETLQQLNAHRQSGGERAVSTIFFLMALQSLAQSPFRVVDEINQGMDPRNERMVHERMVEIACREHTSQYFLITPKLLTGLRYDPKMRVLCIASGEHMPKEGRKLDFARCLAVQRRLMAAS</sequence>
<feature type="coiled-coil region" evidence="10">
    <location>
        <begin position="674"/>
        <end position="748"/>
    </location>
</feature>
<proteinExistence type="inferred from homology"/>
<evidence type="ECO:0000256" key="11">
    <source>
        <dbReference type="SAM" id="MobiDB-lite"/>
    </source>
</evidence>
<evidence type="ECO:0000313" key="14">
    <source>
        <dbReference type="Proteomes" id="UP001163105"/>
    </source>
</evidence>
<evidence type="ECO:0000256" key="2">
    <source>
        <dbReference type="ARBA" id="ARBA00004286"/>
    </source>
</evidence>
<dbReference type="Proteomes" id="UP001163105">
    <property type="component" value="Unassembled WGS sequence"/>
</dbReference>
<dbReference type="GO" id="GO:0030915">
    <property type="term" value="C:Smc5-Smc6 complex"/>
    <property type="evidence" value="ECO:0007669"/>
    <property type="project" value="UniProtKB-ARBA"/>
</dbReference>
<dbReference type="SUPFAM" id="SSF57997">
    <property type="entry name" value="Tropomyosin"/>
    <property type="match status" value="1"/>
</dbReference>
<dbReference type="Gene3D" id="3.40.50.300">
    <property type="entry name" value="P-loop containing nucleotide triphosphate hydrolases"/>
    <property type="match status" value="2"/>
</dbReference>
<accession>A0AB34FYY8</accession>
<evidence type="ECO:0000256" key="3">
    <source>
        <dbReference type="ARBA" id="ARBA00010171"/>
    </source>
</evidence>
<evidence type="ECO:0000256" key="7">
    <source>
        <dbReference type="ARBA" id="ARBA00022840"/>
    </source>
</evidence>
<dbReference type="AlphaFoldDB" id="A0AB34FYY8"/>
<dbReference type="GO" id="GO:0005634">
    <property type="term" value="C:nucleus"/>
    <property type="evidence" value="ECO:0007669"/>
    <property type="project" value="UniProtKB-SubCell"/>
</dbReference>
<dbReference type="PANTHER" id="PTHR45916">
    <property type="entry name" value="STRUCTURAL MAINTENANCE OF CHROMOSOMES PROTEIN 5"/>
    <property type="match status" value="1"/>
</dbReference>
<name>A0AB34FYY8_9HYPO</name>
<dbReference type="GO" id="GO:0003697">
    <property type="term" value="F:single-stranded DNA binding"/>
    <property type="evidence" value="ECO:0007669"/>
    <property type="project" value="TreeGrafter"/>
</dbReference>
<keyword evidence="7" id="KW-0067">ATP-binding</keyword>
<dbReference type="GO" id="GO:0000724">
    <property type="term" value="P:double-strand break repair via homologous recombination"/>
    <property type="evidence" value="ECO:0007669"/>
    <property type="project" value="TreeGrafter"/>
</dbReference>
<feature type="coiled-coil region" evidence="10">
    <location>
        <begin position="412"/>
        <end position="446"/>
    </location>
</feature>
<dbReference type="GO" id="GO:0005524">
    <property type="term" value="F:ATP binding"/>
    <property type="evidence" value="ECO:0007669"/>
    <property type="project" value="UniProtKB-KW"/>
</dbReference>
<comment type="similarity">
    <text evidence="3">Belongs to the SMC family. SMC5 subfamily.</text>
</comment>
<evidence type="ECO:0000256" key="6">
    <source>
        <dbReference type="ARBA" id="ARBA00022741"/>
    </source>
</evidence>
<keyword evidence="14" id="KW-1185">Reference proteome</keyword>
<evidence type="ECO:0000256" key="10">
    <source>
        <dbReference type="SAM" id="Coils"/>
    </source>
</evidence>
<evidence type="ECO:0000256" key="5">
    <source>
        <dbReference type="ARBA" id="ARBA00022454"/>
    </source>
</evidence>
<feature type="coiled-coil region" evidence="10">
    <location>
        <begin position="245"/>
        <end position="385"/>
    </location>
</feature>
<protein>
    <recommendedName>
        <fullName evidence="4">Structural maintenance of chromosomes protein 5</fullName>
    </recommendedName>
</protein>
<evidence type="ECO:0000256" key="9">
    <source>
        <dbReference type="ARBA" id="ARBA00023242"/>
    </source>
</evidence>
<evidence type="ECO:0000313" key="13">
    <source>
        <dbReference type="EMBL" id="KAJ6443986.1"/>
    </source>
</evidence>
<comment type="subcellular location">
    <subcellularLocation>
        <location evidence="2">Chromosome</location>
    </subcellularLocation>
    <subcellularLocation>
        <location evidence="1">Nucleus</location>
    </subcellularLocation>
</comment>
<keyword evidence="8 10" id="KW-0175">Coiled coil</keyword>
<keyword evidence="9" id="KW-0539">Nucleus</keyword>
<dbReference type="EMBL" id="JAQHRD010000002">
    <property type="protein sequence ID" value="KAJ6443986.1"/>
    <property type="molecule type" value="Genomic_DNA"/>
</dbReference>
<organism evidence="13 14">
    <name type="scientific">Purpureocillium lavendulum</name>
    <dbReference type="NCBI Taxonomy" id="1247861"/>
    <lineage>
        <taxon>Eukaryota</taxon>
        <taxon>Fungi</taxon>
        <taxon>Dikarya</taxon>
        <taxon>Ascomycota</taxon>
        <taxon>Pezizomycotina</taxon>
        <taxon>Sordariomycetes</taxon>
        <taxon>Hypocreomycetidae</taxon>
        <taxon>Hypocreales</taxon>
        <taxon>Ophiocordycipitaceae</taxon>
        <taxon>Purpureocillium</taxon>
    </lineage>
</organism>
<keyword evidence="5" id="KW-0158">Chromosome</keyword>
<evidence type="ECO:0000256" key="8">
    <source>
        <dbReference type="ARBA" id="ARBA00023054"/>
    </source>
</evidence>
<evidence type="ECO:0000256" key="1">
    <source>
        <dbReference type="ARBA" id="ARBA00004123"/>
    </source>
</evidence>
<dbReference type="Pfam" id="PF02463">
    <property type="entry name" value="SMC_N"/>
    <property type="match status" value="1"/>
</dbReference>
<feature type="region of interest" description="Disordered" evidence="11">
    <location>
        <begin position="1"/>
        <end position="62"/>
    </location>
</feature>
<dbReference type="PANTHER" id="PTHR45916:SF1">
    <property type="entry name" value="STRUCTURAL MAINTENANCE OF CHROMOSOMES PROTEIN 5"/>
    <property type="match status" value="1"/>
</dbReference>
<feature type="coiled-coil region" evidence="10">
    <location>
        <begin position="898"/>
        <end position="925"/>
    </location>
</feature>
<reference evidence="13" key="1">
    <citation type="submission" date="2023-01" db="EMBL/GenBank/DDBJ databases">
        <title>The growth and conidiation of Purpureocillium lavendulum are regulated by nitrogen source and histone H3K14 acetylation.</title>
        <authorList>
            <person name="Tang P."/>
            <person name="Han J."/>
            <person name="Zhang C."/>
            <person name="Tang P."/>
            <person name="Qi F."/>
            <person name="Zhang K."/>
            <person name="Liang L."/>
        </authorList>
    </citation>
    <scope>NUCLEOTIDE SEQUENCE</scope>
    <source>
        <strain evidence="13">YMF1.00683</strain>
    </source>
</reference>
<dbReference type="SUPFAM" id="SSF52540">
    <property type="entry name" value="P-loop containing nucleoside triphosphate hydrolases"/>
    <property type="match status" value="1"/>
</dbReference>